<sequence length="135" mass="15603">MIQGISHITFIVRDLDKMSKFLTTVFDAQEVYASGETTFSIAKEKFFLINGLWIAIMEGESLAEKTYNHVAFKIAAEDYEIYTARVKNLGVNVKEDRKRVGGEGRSLYFYDYDNHLFELHTGTLNQRLQKYLSTK</sequence>
<reference evidence="3 4" key="1">
    <citation type="submission" date="2017-06" db="EMBL/GenBank/DDBJ databases">
        <title>Genome sequencing of cyanobaciteial culture collection at National Institute for Environmental Studies (NIES).</title>
        <authorList>
            <person name="Hirose Y."/>
            <person name="Shimura Y."/>
            <person name="Fujisawa T."/>
            <person name="Nakamura Y."/>
            <person name="Kawachi M."/>
        </authorList>
    </citation>
    <scope>NUCLEOTIDE SEQUENCE [LARGE SCALE GENOMIC DNA]</scope>
    <source>
        <strain evidence="3 4">NIES-37</strain>
    </source>
</reference>
<dbReference type="PANTHER" id="PTHR36113">
    <property type="entry name" value="LYASE, PUTATIVE-RELATED-RELATED"/>
    <property type="match status" value="1"/>
</dbReference>
<feature type="domain" description="VOC" evidence="2">
    <location>
        <begin position="4"/>
        <end position="122"/>
    </location>
</feature>
<keyword evidence="4" id="KW-1185">Reference proteome</keyword>
<dbReference type="InterPro" id="IPR051332">
    <property type="entry name" value="Fosfomycin_Res_Enzymes"/>
</dbReference>
<organism evidence="3 4">
    <name type="scientific">Tolypothrix tenuis PCC 7101</name>
    <dbReference type="NCBI Taxonomy" id="231146"/>
    <lineage>
        <taxon>Bacteria</taxon>
        <taxon>Bacillati</taxon>
        <taxon>Cyanobacteriota</taxon>
        <taxon>Cyanophyceae</taxon>
        <taxon>Nostocales</taxon>
        <taxon>Tolypothrichaceae</taxon>
        <taxon>Tolypothrix</taxon>
    </lineage>
</organism>
<dbReference type="KEGG" id="ttq:NIES37_37030"/>
<dbReference type="Pfam" id="PF00903">
    <property type="entry name" value="Glyoxalase"/>
    <property type="match status" value="1"/>
</dbReference>
<dbReference type="InterPro" id="IPR004360">
    <property type="entry name" value="Glyas_Fos-R_dOase_dom"/>
</dbReference>
<dbReference type="AlphaFoldDB" id="A0A1Z4N207"/>
<name>A0A1Z4N207_9CYAN</name>
<dbReference type="NCBIfam" id="NF000222">
    <property type="entry name" value="FosX"/>
    <property type="match status" value="1"/>
</dbReference>
<keyword evidence="1" id="KW-0479">Metal-binding</keyword>
<dbReference type="CDD" id="cd08364">
    <property type="entry name" value="FosX"/>
    <property type="match status" value="1"/>
</dbReference>
<proteinExistence type="predicted"/>
<evidence type="ECO:0000259" key="2">
    <source>
        <dbReference type="PROSITE" id="PS51819"/>
    </source>
</evidence>
<dbReference type="Proteomes" id="UP000218785">
    <property type="component" value="Chromosome"/>
</dbReference>
<gene>
    <name evidence="3" type="primary">phnM</name>
    <name evidence="3" type="ORF">NIES37_37030</name>
</gene>
<dbReference type="Gene3D" id="3.10.180.10">
    <property type="entry name" value="2,3-Dihydroxybiphenyl 1,2-Dioxygenase, domain 1"/>
    <property type="match status" value="1"/>
</dbReference>
<evidence type="ECO:0000313" key="3">
    <source>
        <dbReference type="EMBL" id="BAY99720.1"/>
    </source>
</evidence>
<dbReference type="RefSeq" id="WP_096578049.1">
    <property type="nucleotide sequence ID" value="NZ_CAWNJS010000001.1"/>
</dbReference>
<accession>A0A1Z4N207</accession>
<dbReference type="InterPro" id="IPR037434">
    <property type="entry name" value="FosX"/>
</dbReference>
<dbReference type="InterPro" id="IPR037523">
    <property type="entry name" value="VOC_core"/>
</dbReference>
<dbReference type="PROSITE" id="PS51819">
    <property type="entry name" value="VOC"/>
    <property type="match status" value="1"/>
</dbReference>
<dbReference type="PANTHER" id="PTHR36113:SF6">
    <property type="entry name" value="FOSFOMYCIN RESISTANCE PROTEIN FOSX"/>
    <property type="match status" value="1"/>
</dbReference>
<dbReference type="EMBL" id="AP018248">
    <property type="protein sequence ID" value="BAY99720.1"/>
    <property type="molecule type" value="Genomic_DNA"/>
</dbReference>
<protein>
    <submittedName>
        <fullName evidence="3">Phosphonate metabolism protein PhnM</fullName>
    </submittedName>
</protein>
<dbReference type="SUPFAM" id="SSF54593">
    <property type="entry name" value="Glyoxalase/Bleomycin resistance protein/Dihydroxybiphenyl dioxygenase"/>
    <property type="match status" value="1"/>
</dbReference>
<dbReference type="GO" id="GO:0046872">
    <property type="term" value="F:metal ion binding"/>
    <property type="evidence" value="ECO:0007669"/>
    <property type="project" value="UniProtKB-KW"/>
</dbReference>
<evidence type="ECO:0000313" key="4">
    <source>
        <dbReference type="Proteomes" id="UP000218785"/>
    </source>
</evidence>
<evidence type="ECO:0000256" key="1">
    <source>
        <dbReference type="ARBA" id="ARBA00022723"/>
    </source>
</evidence>
<dbReference type="InterPro" id="IPR029068">
    <property type="entry name" value="Glyas_Bleomycin-R_OHBP_Dase"/>
</dbReference>